<keyword evidence="2" id="KW-1185">Reference proteome</keyword>
<dbReference type="InterPro" id="IPR021312">
    <property type="entry name" value="DUF2889"/>
</dbReference>
<proteinExistence type="predicted"/>
<dbReference type="AlphaFoldDB" id="B1I0R7"/>
<dbReference type="KEGG" id="dau:Daud_0174"/>
<dbReference type="Proteomes" id="UP000008544">
    <property type="component" value="Chromosome"/>
</dbReference>
<name>B1I0R7_DESAP</name>
<sequence length="271" mass="30213">MEIVLDLVRHRYLTVQRDGPEVLVQTVQCGTLTEASARFTVDPHTFVIRAARWEWHRPPDSRAPVSVDVPELEGVEAYFKAGATALRAALVDYPPLALDLFTENIRALIQAESFLYAERGYSTLDDYVEHWKTFYLNACRYYSNLDRVSVGWGRYVGRREGPNLFHRFESLTRYSSEDIQTVRATINDSFHEMALRLVLKGEELEVKEAAGRVLRAPDRVCFEAADLARGLEGTALAGKSKKQIAPLLGGAQGCVHLINLAAASGVEASVS</sequence>
<dbReference type="eggNOG" id="ENOG5030WVY">
    <property type="taxonomic scope" value="Bacteria"/>
</dbReference>
<dbReference type="OrthoDB" id="1676378at2"/>
<evidence type="ECO:0000313" key="1">
    <source>
        <dbReference type="EMBL" id="ACA58738.1"/>
    </source>
</evidence>
<evidence type="ECO:0008006" key="3">
    <source>
        <dbReference type="Google" id="ProtNLM"/>
    </source>
</evidence>
<reference evidence="1 2" key="2">
    <citation type="journal article" date="2008" name="Science">
        <title>Environmental genomics reveals a single-species ecosystem deep within Earth.</title>
        <authorList>
            <person name="Chivian D."/>
            <person name="Brodie E.L."/>
            <person name="Alm E.J."/>
            <person name="Culley D.E."/>
            <person name="Dehal P.S."/>
            <person name="Desantis T.Z."/>
            <person name="Gihring T.M."/>
            <person name="Lapidus A."/>
            <person name="Lin L.H."/>
            <person name="Lowry S.R."/>
            <person name="Moser D.P."/>
            <person name="Richardson P.M."/>
            <person name="Southam G."/>
            <person name="Wanger G."/>
            <person name="Pratt L.M."/>
            <person name="Andersen G.L."/>
            <person name="Hazen T.C."/>
            <person name="Brockman F.J."/>
            <person name="Arkin A.P."/>
            <person name="Onstott T.C."/>
        </authorList>
    </citation>
    <scope>NUCLEOTIDE SEQUENCE [LARGE SCALE GENOMIC DNA]</scope>
    <source>
        <strain evidence="1 2">MP104C</strain>
    </source>
</reference>
<protein>
    <recommendedName>
        <fullName evidence="3">DUF2889 domain-containing protein</fullName>
    </recommendedName>
</protein>
<dbReference type="RefSeq" id="WP_012301331.1">
    <property type="nucleotide sequence ID" value="NC_010424.1"/>
</dbReference>
<dbReference type="HOGENOM" id="CLU_939855_0_0_9"/>
<reference evidence="2" key="1">
    <citation type="submission" date="2007-10" db="EMBL/GenBank/DDBJ databases">
        <title>Complete sequence of chromosome of Desulforudis audaxviator MP104C.</title>
        <authorList>
            <person name="Copeland A."/>
            <person name="Lucas S."/>
            <person name="Lapidus A."/>
            <person name="Barry K."/>
            <person name="Glavina del Rio T."/>
            <person name="Dalin E."/>
            <person name="Tice H."/>
            <person name="Bruce D."/>
            <person name="Pitluck S."/>
            <person name="Lowry S.R."/>
            <person name="Larimer F."/>
            <person name="Land M.L."/>
            <person name="Hauser L."/>
            <person name="Kyrpides N."/>
            <person name="Ivanova N.N."/>
            <person name="Richardson P."/>
        </authorList>
    </citation>
    <scope>NUCLEOTIDE SEQUENCE [LARGE SCALE GENOMIC DNA]</scope>
    <source>
        <strain evidence="2">MP104C</strain>
    </source>
</reference>
<organism evidence="1 2">
    <name type="scientific">Desulforudis audaxviator (strain MP104C)</name>
    <dbReference type="NCBI Taxonomy" id="477974"/>
    <lineage>
        <taxon>Bacteria</taxon>
        <taxon>Bacillati</taxon>
        <taxon>Bacillota</taxon>
        <taxon>Clostridia</taxon>
        <taxon>Thermoanaerobacterales</taxon>
        <taxon>Candidatus Desulforudaceae</taxon>
        <taxon>Candidatus Desulforudis</taxon>
    </lineage>
</organism>
<dbReference type="Pfam" id="PF11136">
    <property type="entry name" value="DUF2889"/>
    <property type="match status" value="1"/>
</dbReference>
<gene>
    <name evidence="1" type="ordered locus">Daud_0174</name>
</gene>
<accession>B1I0R7</accession>
<dbReference type="STRING" id="477974.Daud_0174"/>
<dbReference type="EMBL" id="CP000860">
    <property type="protein sequence ID" value="ACA58738.1"/>
    <property type="molecule type" value="Genomic_DNA"/>
</dbReference>
<evidence type="ECO:0000313" key="2">
    <source>
        <dbReference type="Proteomes" id="UP000008544"/>
    </source>
</evidence>